<feature type="compositionally biased region" description="Polar residues" evidence="1">
    <location>
        <begin position="7"/>
        <end position="32"/>
    </location>
</feature>
<keyword evidence="3" id="KW-1185">Reference proteome</keyword>
<dbReference type="AlphaFoldDB" id="A0A8H5FKD0"/>
<reference evidence="2 3" key="1">
    <citation type="journal article" date="2020" name="ISME J.">
        <title>Uncovering the hidden diversity of litter-decomposition mechanisms in mushroom-forming fungi.</title>
        <authorList>
            <person name="Floudas D."/>
            <person name="Bentzer J."/>
            <person name="Ahren D."/>
            <person name="Johansson T."/>
            <person name="Persson P."/>
            <person name="Tunlid A."/>
        </authorList>
    </citation>
    <scope>NUCLEOTIDE SEQUENCE [LARGE SCALE GENOMIC DNA]</scope>
    <source>
        <strain evidence="2 3">CBS 175.51</strain>
    </source>
</reference>
<organism evidence="2 3">
    <name type="scientific">Ephemerocybe angulata</name>
    <dbReference type="NCBI Taxonomy" id="980116"/>
    <lineage>
        <taxon>Eukaryota</taxon>
        <taxon>Fungi</taxon>
        <taxon>Dikarya</taxon>
        <taxon>Basidiomycota</taxon>
        <taxon>Agaricomycotina</taxon>
        <taxon>Agaricomycetes</taxon>
        <taxon>Agaricomycetidae</taxon>
        <taxon>Agaricales</taxon>
        <taxon>Agaricineae</taxon>
        <taxon>Psathyrellaceae</taxon>
        <taxon>Ephemerocybe</taxon>
    </lineage>
</organism>
<gene>
    <name evidence="2" type="ORF">D9611_012354</name>
</gene>
<name>A0A8H5FKD0_9AGAR</name>
<evidence type="ECO:0000313" key="3">
    <source>
        <dbReference type="Proteomes" id="UP000541558"/>
    </source>
</evidence>
<protein>
    <submittedName>
        <fullName evidence="2">Uncharacterized protein</fullName>
    </submittedName>
</protein>
<evidence type="ECO:0000313" key="2">
    <source>
        <dbReference type="EMBL" id="KAF5340001.1"/>
    </source>
</evidence>
<proteinExistence type="predicted"/>
<feature type="compositionally biased region" description="Low complexity" evidence="1">
    <location>
        <begin position="36"/>
        <end position="48"/>
    </location>
</feature>
<dbReference type="EMBL" id="JAACJK010000005">
    <property type="protein sequence ID" value="KAF5340001.1"/>
    <property type="molecule type" value="Genomic_DNA"/>
</dbReference>
<accession>A0A8H5FKD0</accession>
<sequence>MEPSREVTPNTTPLSSPQSKIPRRTSSQTQQHPSRKSFVSASRSASTSLAPNRPAPGLMQRTPDVLLRGGKSVTTTLLSHRLLALSVVIIPFIEPTTTNTLSIIIRPTTKCLRSKRPSLSLALDLPVQYLRLVRVLQLLQKVQRIVSLEHQPTGDLTACTRQTAPTRYG</sequence>
<dbReference type="Proteomes" id="UP000541558">
    <property type="component" value="Unassembled WGS sequence"/>
</dbReference>
<evidence type="ECO:0000256" key="1">
    <source>
        <dbReference type="SAM" id="MobiDB-lite"/>
    </source>
</evidence>
<feature type="region of interest" description="Disordered" evidence="1">
    <location>
        <begin position="1"/>
        <end position="62"/>
    </location>
</feature>
<comment type="caution">
    <text evidence="2">The sequence shown here is derived from an EMBL/GenBank/DDBJ whole genome shotgun (WGS) entry which is preliminary data.</text>
</comment>